<dbReference type="AlphaFoldDB" id="U5DIL7"/>
<accession>U5DIL7</accession>
<organism evidence="1 2">
    <name type="scientific">Rubidibacter lacunae KORDI 51-2</name>
    <dbReference type="NCBI Taxonomy" id="582515"/>
    <lineage>
        <taxon>Bacteria</taxon>
        <taxon>Bacillati</taxon>
        <taxon>Cyanobacteriota</taxon>
        <taxon>Cyanophyceae</taxon>
        <taxon>Oscillatoriophycideae</taxon>
        <taxon>Chroococcales</taxon>
        <taxon>Aphanothecaceae</taxon>
        <taxon>Rubidibacter</taxon>
    </lineage>
</organism>
<proteinExistence type="predicted"/>
<name>U5DIL7_9CHRO</name>
<dbReference type="InParanoid" id="U5DIL7"/>
<dbReference type="RefSeq" id="WP_022608269.1">
    <property type="nucleotide sequence ID" value="NZ_ASSJ01000070.1"/>
</dbReference>
<evidence type="ECO:0000313" key="2">
    <source>
        <dbReference type="Proteomes" id="UP000016960"/>
    </source>
</evidence>
<reference evidence="1 2" key="1">
    <citation type="submission" date="2013-05" db="EMBL/GenBank/DDBJ databases">
        <title>Draft genome sequence of Rubidibacter lacunae KORDI 51-2.</title>
        <authorList>
            <person name="Choi D.H."/>
            <person name="Noh J.H."/>
            <person name="Kwon K.-K."/>
            <person name="Lee J.-H."/>
            <person name="Ryu J.-Y."/>
        </authorList>
    </citation>
    <scope>NUCLEOTIDE SEQUENCE [LARGE SCALE GENOMIC DNA]</scope>
    <source>
        <strain evidence="1 2">KORDI 51-2</strain>
    </source>
</reference>
<keyword evidence="2" id="KW-1185">Reference proteome</keyword>
<comment type="caution">
    <text evidence="1">The sequence shown here is derived from an EMBL/GenBank/DDBJ whole genome shotgun (WGS) entry which is preliminary data.</text>
</comment>
<evidence type="ECO:0000313" key="1">
    <source>
        <dbReference type="EMBL" id="ERN40787.1"/>
    </source>
</evidence>
<dbReference type="Proteomes" id="UP000016960">
    <property type="component" value="Unassembled WGS sequence"/>
</dbReference>
<protein>
    <submittedName>
        <fullName evidence="1">Uncharacterized protein</fullName>
    </submittedName>
</protein>
<gene>
    <name evidence="1" type="ORF">KR51_00027760</name>
</gene>
<dbReference type="EMBL" id="ASSJ01000070">
    <property type="protein sequence ID" value="ERN40787.1"/>
    <property type="molecule type" value="Genomic_DNA"/>
</dbReference>
<sequence length="51" mass="5574">MVERLLLAIAQGIFLKRSPPQQPTPQVEPESLAAIASPVLPEPTRVEFPPL</sequence>